<dbReference type="Proteomes" id="UP000234641">
    <property type="component" value="Unassembled WGS sequence"/>
</dbReference>
<sequence>MSASAGWFSVRTEPAVPSRSNATRSGGGWLLLILLVVAIVPVAAVVGFGIPVPFMVVVGAGYALQLAVISTAAFHLRLQPRDPWIAIAVLYGIVQTATLASVGMQYGTYDAFDLLGAAAGIIGIVAFAGLFQAMRPNERDLQIFLVGFLWLTFVAICVNLVQHAAEIPSILGADSSYQFEFASFFANRNQFGYFLFLSLVAHALYLHGRRPRFHNIGLFALQIASLLLTMSRGSIAASLIFLTVFGVLRFRSQPKYAASFLTVGGFGAVAVAASGQGGRLEDLILRPEAALAGRDEVWSIGLDIWREHGILLGSGSFRSVEIAQDRGMLYEEFHSFFVETLVGGGIAELVVMMLILGLVWRKVVRSHLDSGRRHVLYASAVGVAGLACVESVSFFTVGLVGTLFTIFFVSLPLLYANLSLTDAQSFARGRTEVCAVN</sequence>
<feature type="transmembrane region" description="Helical" evidence="5">
    <location>
        <begin position="56"/>
        <end position="76"/>
    </location>
</feature>
<feature type="transmembrane region" description="Helical" evidence="5">
    <location>
        <begin position="143"/>
        <end position="161"/>
    </location>
</feature>
<comment type="subcellular location">
    <subcellularLocation>
        <location evidence="1">Membrane</location>
        <topology evidence="1">Multi-pass membrane protein</topology>
    </subcellularLocation>
</comment>
<feature type="transmembrane region" description="Helical" evidence="5">
    <location>
        <begin position="114"/>
        <end position="131"/>
    </location>
</feature>
<dbReference type="PANTHER" id="PTHR37422">
    <property type="entry name" value="TEICHURONIC ACID BIOSYNTHESIS PROTEIN TUAE"/>
    <property type="match status" value="1"/>
</dbReference>
<gene>
    <name evidence="7" type="ORF">BLIN9172_02480</name>
</gene>
<evidence type="ECO:0000256" key="3">
    <source>
        <dbReference type="ARBA" id="ARBA00022989"/>
    </source>
</evidence>
<feature type="transmembrane region" description="Helical" evidence="5">
    <location>
        <begin position="190"/>
        <end position="206"/>
    </location>
</feature>
<keyword evidence="2 5" id="KW-0812">Transmembrane</keyword>
<dbReference type="PANTHER" id="PTHR37422:SF13">
    <property type="entry name" value="LIPOPOLYSACCHARIDE BIOSYNTHESIS PROTEIN PA4999-RELATED"/>
    <property type="match status" value="1"/>
</dbReference>
<feature type="domain" description="O-antigen ligase-related" evidence="6">
    <location>
        <begin position="218"/>
        <end position="347"/>
    </location>
</feature>
<dbReference type="AlphaFoldDB" id="A0A2H1JTI8"/>
<name>A0A2H1JTI8_BRELN</name>
<feature type="transmembrane region" description="Helical" evidence="5">
    <location>
        <begin position="29"/>
        <end position="50"/>
    </location>
</feature>
<feature type="transmembrane region" description="Helical" evidence="5">
    <location>
        <begin position="380"/>
        <end position="409"/>
    </location>
</feature>
<dbReference type="GO" id="GO:0016874">
    <property type="term" value="F:ligase activity"/>
    <property type="evidence" value="ECO:0007669"/>
    <property type="project" value="UniProtKB-KW"/>
</dbReference>
<evidence type="ECO:0000259" key="6">
    <source>
        <dbReference type="Pfam" id="PF04932"/>
    </source>
</evidence>
<proteinExistence type="predicted"/>
<evidence type="ECO:0000313" key="7">
    <source>
        <dbReference type="EMBL" id="SMX90789.1"/>
    </source>
</evidence>
<evidence type="ECO:0000256" key="1">
    <source>
        <dbReference type="ARBA" id="ARBA00004141"/>
    </source>
</evidence>
<feature type="transmembrane region" description="Helical" evidence="5">
    <location>
        <begin position="336"/>
        <end position="360"/>
    </location>
</feature>
<dbReference type="InterPro" id="IPR051533">
    <property type="entry name" value="WaaL-like"/>
</dbReference>
<evidence type="ECO:0000256" key="4">
    <source>
        <dbReference type="ARBA" id="ARBA00023136"/>
    </source>
</evidence>
<reference evidence="7 8" key="1">
    <citation type="submission" date="2017-03" db="EMBL/GenBank/DDBJ databases">
        <authorList>
            <person name="Afonso C.L."/>
            <person name="Miller P.J."/>
            <person name="Scott M.A."/>
            <person name="Spackman E."/>
            <person name="Goraichik I."/>
            <person name="Dimitrov K.M."/>
            <person name="Suarez D.L."/>
            <person name="Swayne D.E."/>
        </authorList>
    </citation>
    <scope>NUCLEOTIDE SEQUENCE [LARGE SCALE GENOMIC DNA]</scope>
    <source>
        <strain evidence="7 8">ATCC 9172</strain>
    </source>
</reference>
<dbReference type="Pfam" id="PF04932">
    <property type="entry name" value="Wzy_C"/>
    <property type="match status" value="1"/>
</dbReference>
<dbReference type="EMBL" id="FXYY01000016">
    <property type="protein sequence ID" value="SMX90789.1"/>
    <property type="molecule type" value="Genomic_DNA"/>
</dbReference>
<evidence type="ECO:0000256" key="2">
    <source>
        <dbReference type="ARBA" id="ARBA00022692"/>
    </source>
</evidence>
<keyword evidence="4 5" id="KW-0472">Membrane</keyword>
<feature type="transmembrane region" description="Helical" evidence="5">
    <location>
        <begin position="218"/>
        <end position="244"/>
    </location>
</feature>
<feature type="transmembrane region" description="Helical" evidence="5">
    <location>
        <begin position="83"/>
        <end position="102"/>
    </location>
</feature>
<protein>
    <submittedName>
        <fullName evidence="7">O-antigen ligase</fullName>
    </submittedName>
</protein>
<keyword evidence="3 5" id="KW-1133">Transmembrane helix</keyword>
<evidence type="ECO:0000313" key="8">
    <source>
        <dbReference type="Proteomes" id="UP000234641"/>
    </source>
</evidence>
<evidence type="ECO:0000256" key="5">
    <source>
        <dbReference type="SAM" id="Phobius"/>
    </source>
</evidence>
<keyword evidence="7" id="KW-0436">Ligase</keyword>
<dbReference type="GO" id="GO:0016020">
    <property type="term" value="C:membrane"/>
    <property type="evidence" value="ECO:0007669"/>
    <property type="project" value="UniProtKB-SubCell"/>
</dbReference>
<organism evidence="7 8">
    <name type="scientific">Brevibacterium linens ATCC 9172</name>
    <dbReference type="NCBI Taxonomy" id="1255617"/>
    <lineage>
        <taxon>Bacteria</taxon>
        <taxon>Bacillati</taxon>
        <taxon>Actinomycetota</taxon>
        <taxon>Actinomycetes</taxon>
        <taxon>Micrococcales</taxon>
        <taxon>Brevibacteriaceae</taxon>
        <taxon>Brevibacterium</taxon>
    </lineage>
</organism>
<accession>A0A2H1JTI8</accession>
<dbReference type="InterPro" id="IPR007016">
    <property type="entry name" value="O-antigen_ligase-rel_domated"/>
</dbReference>